<feature type="domain" description="C2H2-type" evidence="7">
    <location>
        <begin position="381"/>
        <end position="408"/>
    </location>
</feature>
<feature type="domain" description="C2H2-type" evidence="7">
    <location>
        <begin position="809"/>
        <end position="836"/>
    </location>
</feature>
<feature type="compositionally biased region" description="Basic residues" evidence="6">
    <location>
        <begin position="796"/>
        <end position="805"/>
    </location>
</feature>
<dbReference type="GO" id="GO:0000978">
    <property type="term" value="F:RNA polymerase II cis-regulatory region sequence-specific DNA binding"/>
    <property type="evidence" value="ECO:0007669"/>
    <property type="project" value="TreeGrafter"/>
</dbReference>
<feature type="region of interest" description="Disordered" evidence="6">
    <location>
        <begin position="542"/>
        <end position="682"/>
    </location>
</feature>
<feature type="domain" description="C2H2-type" evidence="7">
    <location>
        <begin position="121"/>
        <end position="148"/>
    </location>
</feature>
<feature type="region of interest" description="Disordered" evidence="6">
    <location>
        <begin position="1168"/>
        <end position="1227"/>
    </location>
</feature>
<dbReference type="SMART" id="SM00355">
    <property type="entry name" value="ZnF_C2H2"/>
    <property type="match status" value="15"/>
</dbReference>
<evidence type="ECO:0000259" key="7">
    <source>
        <dbReference type="PROSITE" id="PS50157"/>
    </source>
</evidence>
<dbReference type="Proteomes" id="UP000440578">
    <property type="component" value="Unassembled WGS sequence"/>
</dbReference>
<dbReference type="GO" id="GO:0008270">
    <property type="term" value="F:zinc ion binding"/>
    <property type="evidence" value="ECO:0007669"/>
    <property type="project" value="UniProtKB-KW"/>
</dbReference>
<name>A0A6A4W2K5_AMPAM</name>
<feature type="domain" description="C2H2-type" evidence="7">
    <location>
        <begin position="437"/>
        <end position="460"/>
    </location>
</feature>
<feature type="region of interest" description="Disordered" evidence="6">
    <location>
        <begin position="918"/>
        <end position="951"/>
    </location>
</feature>
<keyword evidence="1" id="KW-0479">Metal-binding</keyword>
<evidence type="ECO:0000256" key="3">
    <source>
        <dbReference type="ARBA" id="ARBA00022771"/>
    </source>
</evidence>
<feature type="domain" description="C2H2-type" evidence="7">
    <location>
        <begin position="958"/>
        <end position="985"/>
    </location>
</feature>
<feature type="compositionally biased region" description="Polar residues" evidence="6">
    <location>
        <begin position="869"/>
        <end position="879"/>
    </location>
</feature>
<dbReference type="InterPro" id="IPR036236">
    <property type="entry name" value="Znf_C2H2_sf"/>
</dbReference>
<dbReference type="InterPro" id="IPR013087">
    <property type="entry name" value="Znf_C2H2_type"/>
</dbReference>
<comment type="caution">
    <text evidence="8">The sequence shown here is derived from an EMBL/GenBank/DDBJ whole genome shotgun (WGS) entry which is preliminary data.</text>
</comment>
<feature type="compositionally biased region" description="Pro residues" evidence="6">
    <location>
        <begin position="599"/>
        <end position="627"/>
    </location>
</feature>
<dbReference type="PANTHER" id="PTHR46451">
    <property type="entry name" value="RAS-RESPONSIVE ELEMENT-BINDING PROTEIN 1"/>
    <property type="match status" value="1"/>
</dbReference>
<keyword evidence="4" id="KW-0862">Zinc</keyword>
<evidence type="ECO:0000256" key="1">
    <source>
        <dbReference type="ARBA" id="ARBA00022723"/>
    </source>
</evidence>
<dbReference type="GO" id="GO:0005634">
    <property type="term" value="C:nucleus"/>
    <property type="evidence" value="ECO:0007669"/>
    <property type="project" value="TreeGrafter"/>
</dbReference>
<feature type="compositionally biased region" description="Basic and acidic residues" evidence="6">
    <location>
        <begin position="655"/>
        <end position="669"/>
    </location>
</feature>
<dbReference type="PROSITE" id="PS50157">
    <property type="entry name" value="ZINC_FINGER_C2H2_2"/>
    <property type="match status" value="9"/>
</dbReference>
<evidence type="ECO:0000256" key="6">
    <source>
        <dbReference type="SAM" id="MobiDB-lite"/>
    </source>
</evidence>
<dbReference type="Pfam" id="PF00096">
    <property type="entry name" value="zf-C2H2"/>
    <property type="match status" value="2"/>
</dbReference>
<feature type="domain" description="C2H2-type" evidence="7">
    <location>
        <begin position="149"/>
        <end position="177"/>
    </location>
</feature>
<evidence type="ECO:0000313" key="9">
    <source>
        <dbReference type="Proteomes" id="UP000440578"/>
    </source>
</evidence>
<keyword evidence="3 5" id="KW-0863">Zinc-finger</keyword>
<dbReference type="Gene3D" id="3.30.160.60">
    <property type="entry name" value="Classic Zinc Finger"/>
    <property type="match status" value="9"/>
</dbReference>
<dbReference type="EMBL" id="VIIS01001499">
    <property type="protein sequence ID" value="KAF0297332.1"/>
    <property type="molecule type" value="Genomic_DNA"/>
</dbReference>
<dbReference type="OrthoDB" id="6077919at2759"/>
<feature type="region of interest" description="Disordered" evidence="6">
    <location>
        <begin position="165"/>
        <end position="255"/>
    </location>
</feature>
<dbReference type="SUPFAM" id="SSF57667">
    <property type="entry name" value="beta-beta-alpha zinc fingers"/>
    <property type="match status" value="5"/>
</dbReference>
<feature type="region of interest" description="Disordered" evidence="6">
    <location>
        <begin position="825"/>
        <end position="902"/>
    </location>
</feature>
<dbReference type="PROSITE" id="PS00028">
    <property type="entry name" value="ZINC_FINGER_C2H2_1"/>
    <property type="match status" value="11"/>
</dbReference>
<dbReference type="FunFam" id="3.30.160.60:FF:000100">
    <property type="entry name" value="Zinc finger 45-like"/>
    <property type="match status" value="2"/>
</dbReference>
<accession>A0A6A4W2K5</accession>
<feature type="domain" description="C2H2-type" evidence="7">
    <location>
        <begin position="986"/>
        <end position="1014"/>
    </location>
</feature>
<feature type="compositionally biased region" description="Basic and acidic residues" evidence="6">
    <location>
        <begin position="185"/>
        <end position="204"/>
    </location>
</feature>
<feature type="region of interest" description="Disordered" evidence="6">
    <location>
        <begin position="313"/>
        <end position="365"/>
    </location>
</feature>
<feature type="compositionally biased region" description="Basic and acidic residues" evidence="6">
    <location>
        <begin position="825"/>
        <end position="840"/>
    </location>
</feature>
<organism evidence="8 9">
    <name type="scientific">Amphibalanus amphitrite</name>
    <name type="common">Striped barnacle</name>
    <name type="synonym">Balanus amphitrite</name>
    <dbReference type="NCBI Taxonomy" id="1232801"/>
    <lineage>
        <taxon>Eukaryota</taxon>
        <taxon>Metazoa</taxon>
        <taxon>Ecdysozoa</taxon>
        <taxon>Arthropoda</taxon>
        <taxon>Crustacea</taxon>
        <taxon>Multicrustacea</taxon>
        <taxon>Cirripedia</taxon>
        <taxon>Thoracica</taxon>
        <taxon>Thoracicalcarea</taxon>
        <taxon>Balanomorpha</taxon>
        <taxon>Balanoidea</taxon>
        <taxon>Balanidae</taxon>
        <taxon>Amphibalaninae</taxon>
        <taxon>Amphibalanus</taxon>
    </lineage>
</organism>
<evidence type="ECO:0000313" key="8">
    <source>
        <dbReference type="EMBL" id="KAF0297332.1"/>
    </source>
</evidence>
<feature type="domain" description="C2H2-type" evidence="7">
    <location>
        <begin position="524"/>
        <end position="552"/>
    </location>
</feature>
<dbReference type="GO" id="GO:0001228">
    <property type="term" value="F:DNA-binding transcription activator activity, RNA polymerase II-specific"/>
    <property type="evidence" value="ECO:0007669"/>
    <property type="project" value="TreeGrafter"/>
</dbReference>
<feature type="compositionally biased region" description="Low complexity" evidence="6">
    <location>
        <begin position="589"/>
        <end position="598"/>
    </location>
</feature>
<evidence type="ECO:0000256" key="2">
    <source>
        <dbReference type="ARBA" id="ARBA00022737"/>
    </source>
</evidence>
<feature type="compositionally biased region" description="Acidic residues" evidence="6">
    <location>
        <begin position="931"/>
        <end position="942"/>
    </location>
</feature>
<dbReference type="FunFam" id="3.30.160.60:FF:001967">
    <property type="entry name" value="Ras-responsive element-binding protein"/>
    <property type="match status" value="1"/>
</dbReference>
<dbReference type="AlphaFoldDB" id="A0A6A4W2K5"/>
<dbReference type="PANTHER" id="PTHR46451:SF1">
    <property type="entry name" value="RAS-RESPONSIVE ELEMENT-BINDING PROTEIN 1"/>
    <property type="match status" value="1"/>
</dbReference>
<keyword evidence="9" id="KW-1185">Reference proteome</keyword>
<dbReference type="InterPro" id="IPR052795">
    <property type="entry name" value="RREB1"/>
</dbReference>
<evidence type="ECO:0000256" key="4">
    <source>
        <dbReference type="ARBA" id="ARBA00022833"/>
    </source>
</evidence>
<feature type="compositionally biased region" description="Basic and acidic residues" evidence="6">
    <location>
        <begin position="759"/>
        <end position="788"/>
    </location>
</feature>
<gene>
    <name evidence="8" type="primary">RREB1</name>
    <name evidence="8" type="ORF">FJT64_005254</name>
</gene>
<sequence length="1227" mass="134929">MLGVIAAAAASRFPRLDNRIWLDYERQASMTADKSTTASEEGVSPPGDRAALHAVANDDKMSDCGSDGGSVDSVADLPPAETPHLLACPARGCEAAFLSPQLFTQHTRTHSTRAQDADGRFPCGFCSKWSTSSAALDRHLLTHSGYRPFPCRQCGLRFATSGSLQRHTRSTHCGEERRAGKRSASGHESDAASDAPEGKRRPPAEIEIESDTDEPRRDGLEKMSTLGKLLDRRGSPAEDAAGRGSPAGRSSKEATLSCDKCSFRTSDADALQQHEAQHKCSDWIQHIGGYPASGGRRGDSRGELADIRSILGLTSPGAASAPPSRLPPSSPFRGDRASTSPPPQYPLTEASDSRPAGAPSGDDAEDPAFELIRAMKAKGEFPCRLCDQVFPNLRAMKGHNRVHMSSTPYECNVCPFSSGDKSTLTRHMKDHNGERPYECRVCKFAFTTKANCERHLKNRHQLKLRELLNDNMVVHLPADSSPAKPASQPAQSSVCTICHADFKMPKVLKEHMRSQHPPSRRGLFICTVCDLNFPEQAQAIQHVRKHHPTKEPGLVLQERSRDDSSDLSSVESLIDQSKRRPMPLPMPPTLLSIPSMIKRPPPPIVPLRPAASPPAPPPPAPPAPPVQPAARTPSVRERSPSPIPEPEDEAMPLDLSKKSAEPKRSEEPASKQSAESTEAKLPVLPPPLNLYMPYPPNMPLFVMPGIFPYALDENWQNRFSREMARGFQLGSGGGILEQSQMHAFMSLAAQAQLERSAEIERKDTEESRWSPRADAIELPRDGTPREEVLSDGLLKSKPKQRRYRTQRPFSCNYCEARFTLSTNMDRHVKNHHPDKWERKSRGTRRPPTGGPDGSPKPTAQPPSAGSPGLEQQPSPSNGYVSDDESQLVIDEPPPPARRDDDLASVSRVVDTAQAQSFQQYFRSDEERSDAADDASGSDDDPERAEKRRSAYSNAPNKIPCKVCKREFPWTSSLKRHELTHSGEKPYKCPHCPVNFTTKSNCDRHLVRKHSGGASDDSYTMRNVPERPFKCALCPSSTFSTQENLAHHQTQKHAPGAPATQHRFWCHICEEHFFDLEGVKDHVEAEHEQAWALLERHNSRWVSEIAEEDQGQDKTFCMVCLSGFCTTAELREHMTSAHRACPAGDCSCAPCKETFSLEHALSCGWRQRSTDSTAAPDTVQPEPSRAKKRDNLNDISKRLSAASQRRLTGQEPAGAESAAAVPLTAAGQ</sequence>
<evidence type="ECO:0000256" key="5">
    <source>
        <dbReference type="PROSITE-ProRule" id="PRU00042"/>
    </source>
</evidence>
<reference evidence="8 9" key="1">
    <citation type="submission" date="2019-07" db="EMBL/GenBank/DDBJ databases">
        <title>Draft genome assembly of a fouling barnacle, Amphibalanus amphitrite (Darwin, 1854): The first reference genome for Thecostraca.</title>
        <authorList>
            <person name="Kim W."/>
        </authorList>
    </citation>
    <scope>NUCLEOTIDE SEQUENCE [LARGE SCALE GENOMIC DNA]</scope>
    <source>
        <strain evidence="8">SNU_AA5</strain>
        <tissue evidence="8">Soma without cirri and trophi</tissue>
    </source>
</reference>
<keyword evidence="2" id="KW-0677">Repeat</keyword>
<feature type="domain" description="C2H2-type" evidence="7">
    <location>
        <begin position="409"/>
        <end position="436"/>
    </location>
</feature>
<protein>
    <submittedName>
        <fullName evidence="8">Ras-responsive element-binding protein 1</fullName>
    </submittedName>
</protein>
<feature type="region of interest" description="Disordered" evidence="6">
    <location>
        <begin position="759"/>
        <end position="805"/>
    </location>
</feature>
<proteinExistence type="predicted"/>